<dbReference type="InterPro" id="IPR039369">
    <property type="entry name" value="LacA-like"/>
</dbReference>
<dbReference type="Gene3D" id="2.160.10.10">
    <property type="entry name" value="Hexapeptide repeat proteins"/>
    <property type="match status" value="1"/>
</dbReference>
<evidence type="ECO:0000256" key="3">
    <source>
        <dbReference type="ARBA" id="ARBA00022737"/>
    </source>
</evidence>
<dbReference type="GO" id="GO:0008870">
    <property type="term" value="F:galactoside O-acetyltransferase activity"/>
    <property type="evidence" value="ECO:0007669"/>
    <property type="project" value="TreeGrafter"/>
</dbReference>
<evidence type="ECO:0000313" key="8">
    <source>
        <dbReference type="Proteomes" id="UP000198948"/>
    </source>
</evidence>
<dbReference type="STRING" id="142588.SAMN04488559_10658"/>
<evidence type="ECO:0000256" key="1">
    <source>
        <dbReference type="ARBA" id="ARBA00007274"/>
    </source>
</evidence>
<dbReference type="Proteomes" id="UP000198948">
    <property type="component" value="Unassembled WGS sequence"/>
</dbReference>
<dbReference type="EC" id="2.3.1.-" evidence="5"/>
<evidence type="ECO:0000259" key="6">
    <source>
        <dbReference type="SMART" id="SM01266"/>
    </source>
</evidence>
<evidence type="ECO:0000313" key="7">
    <source>
        <dbReference type="EMBL" id="SER79137.1"/>
    </source>
</evidence>
<dbReference type="AlphaFoldDB" id="A0A1H9S2B2"/>
<dbReference type="PROSITE" id="PS00101">
    <property type="entry name" value="HEXAPEP_TRANSFERASES"/>
    <property type="match status" value="1"/>
</dbReference>
<comment type="similarity">
    <text evidence="1 5">Belongs to the transferase hexapeptide repeat family.</text>
</comment>
<gene>
    <name evidence="7" type="ORF">SAMN04488559_10658</name>
</gene>
<evidence type="ECO:0000256" key="4">
    <source>
        <dbReference type="ARBA" id="ARBA00023315"/>
    </source>
</evidence>
<dbReference type="Pfam" id="PF00132">
    <property type="entry name" value="Hexapep"/>
    <property type="match status" value="1"/>
</dbReference>
<accession>A0A1H9S2B2</accession>
<dbReference type="InterPro" id="IPR011004">
    <property type="entry name" value="Trimer_LpxA-like_sf"/>
</dbReference>
<organism evidence="7 8">
    <name type="scientific">Isobaculum melis</name>
    <dbReference type="NCBI Taxonomy" id="142588"/>
    <lineage>
        <taxon>Bacteria</taxon>
        <taxon>Bacillati</taxon>
        <taxon>Bacillota</taxon>
        <taxon>Bacilli</taxon>
        <taxon>Lactobacillales</taxon>
        <taxon>Carnobacteriaceae</taxon>
        <taxon>Isobaculum</taxon>
    </lineage>
</organism>
<keyword evidence="2 5" id="KW-0808">Transferase</keyword>
<dbReference type="Pfam" id="PF12464">
    <property type="entry name" value="Mac"/>
    <property type="match status" value="1"/>
</dbReference>
<dbReference type="InterPro" id="IPR018357">
    <property type="entry name" value="Hexapep_transf_CS"/>
</dbReference>
<keyword evidence="4 5" id="KW-0012">Acyltransferase</keyword>
<sequence>MRTEKEKMLQEDLYRASDSELIAEHARASSLTRLLNQTTEEQLEERQALTKELFGQTGDKIYVEPPFRCDYGKNIFIGEHFYANFDCVMLDVAKITIGKNVMFGPRVCLFTAGHPIDAVVRNTGLEFGRAITIEDNVWIGGNTTVNPGVTIGENVIIGSGSVVTKDIPPNTIAAGNPCRVIRKITHEDEKYWQEKQNQYWAELDNQS</sequence>
<dbReference type="OrthoDB" id="9812571at2"/>
<evidence type="ECO:0000256" key="5">
    <source>
        <dbReference type="RuleBase" id="RU367021"/>
    </source>
</evidence>
<proteinExistence type="inferred from homology"/>
<dbReference type="SMART" id="SM01266">
    <property type="entry name" value="Mac"/>
    <property type="match status" value="1"/>
</dbReference>
<keyword evidence="3" id="KW-0677">Repeat</keyword>
<feature type="domain" description="Maltose/galactoside acetyltransferase" evidence="6">
    <location>
        <begin position="5"/>
        <end position="59"/>
    </location>
</feature>
<dbReference type="RefSeq" id="WP_092651517.1">
    <property type="nucleotide sequence ID" value="NZ_FOHA01000006.1"/>
</dbReference>
<name>A0A1H9S2B2_9LACT</name>
<dbReference type="SUPFAM" id="SSF51161">
    <property type="entry name" value="Trimeric LpxA-like enzymes"/>
    <property type="match status" value="1"/>
</dbReference>
<dbReference type="EMBL" id="FOHA01000006">
    <property type="protein sequence ID" value="SER79137.1"/>
    <property type="molecule type" value="Genomic_DNA"/>
</dbReference>
<dbReference type="InterPro" id="IPR024688">
    <property type="entry name" value="Mac_dom"/>
</dbReference>
<dbReference type="FunFam" id="2.160.10.10:FF:000008">
    <property type="entry name" value="Maltose O-acetyltransferase"/>
    <property type="match status" value="1"/>
</dbReference>
<evidence type="ECO:0000256" key="2">
    <source>
        <dbReference type="ARBA" id="ARBA00022679"/>
    </source>
</evidence>
<dbReference type="PANTHER" id="PTHR43017:SF1">
    <property type="entry name" value="ACETYLTRANSFERASE YJL218W-RELATED"/>
    <property type="match status" value="1"/>
</dbReference>
<reference evidence="7 8" key="1">
    <citation type="submission" date="2016-10" db="EMBL/GenBank/DDBJ databases">
        <authorList>
            <person name="de Groot N.N."/>
        </authorList>
    </citation>
    <scope>NUCLEOTIDE SEQUENCE [LARGE SCALE GENOMIC DNA]</scope>
    <source>
        <strain evidence="7 8">DSM 13760</strain>
    </source>
</reference>
<dbReference type="CDD" id="cd03357">
    <property type="entry name" value="LbH_MAT_GAT"/>
    <property type="match status" value="1"/>
</dbReference>
<keyword evidence="8" id="KW-1185">Reference proteome</keyword>
<dbReference type="PANTHER" id="PTHR43017">
    <property type="entry name" value="GALACTOSIDE O-ACETYLTRANSFERASE"/>
    <property type="match status" value="1"/>
</dbReference>
<protein>
    <recommendedName>
        <fullName evidence="5">Acetyltransferase</fullName>
        <ecNumber evidence="5">2.3.1.-</ecNumber>
    </recommendedName>
</protein>
<dbReference type="InterPro" id="IPR001451">
    <property type="entry name" value="Hexapep"/>
</dbReference>